<reference evidence="2 3" key="1">
    <citation type="submission" date="2018-10" db="EMBL/GenBank/DDBJ databases">
        <title>Genome assembly for a Yunnan-Guizhou Plateau 3E fish, Anabarilius grahami (Regan), and its evolutionary and genetic applications.</title>
        <authorList>
            <person name="Jiang W."/>
        </authorList>
    </citation>
    <scope>NUCLEOTIDE SEQUENCE [LARGE SCALE GENOMIC DNA]</scope>
    <source>
        <strain evidence="2">AG-KIZ</strain>
        <tissue evidence="2">Muscle</tissue>
    </source>
</reference>
<evidence type="ECO:0000313" key="2">
    <source>
        <dbReference type="EMBL" id="ROL42723.1"/>
    </source>
</evidence>
<dbReference type="PANTHER" id="PTHR31594:SF15">
    <property type="entry name" value="VERRUCOTOXIN SUBUNIT BETA ISOFORM X1-RELATED"/>
    <property type="match status" value="1"/>
</dbReference>
<dbReference type="EMBL" id="RJVU01049569">
    <property type="protein sequence ID" value="ROL42723.1"/>
    <property type="molecule type" value="Genomic_DNA"/>
</dbReference>
<dbReference type="Pfam" id="PF21109">
    <property type="entry name" value="Stonustoxin_helical"/>
    <property type="match status" value="2"/>
</dbReference>
<gene>
    <name evidence="2" type="ORF">DPX16_0108</name>
</gene>
<dbReference type="InterPro" id="IPR036116">
    <property type="entry name" value="FN3_sf"/>
</dbReference>
<dbReference type="CDD" id="cd00063">
    <property type="entry name" value="FN3"/>
    <property type="match status" value="2"/>
</dbReference>
<protein>
    <submittedName>
        <fullName evidence="2">Stonustoxin subunit beta</fullName>
    </submittedName>
</protein>
<dbReference type="Proteomes" id="UP000281406">
    <property type="component" value="Unassembled WGS sequence"/>
</dbReference>
<name>A0A3N0Y918_ANAGA</name>
<keyword evidence="3" id="KW-1185">Reference proteome</keyword>
<feature type="domain" description="Fibronectin type-III" evidence="1">
    <location>
        <begin position="822"/>
        <end position="913"/>
    </location>
</feature>
<dbReference type="InterPro" id="IPR013783">
    <property type="entry name" value="Ig-like_fold"/>
</dbReference>
<dbReference type="AlphaFoldDB" id="A0A3N0Y918"/>
<dbReference type="InterPro" id="IPR040581">
    <property type="entry name" value="Thioredoxin_11"/>
</dbReference>
<dbReference type="InterPro" id="IPR003961">
    <property type="entry name" value="FN3_dom"/>
</dbReference>
<dbReference type="SUPFAM" id="SSF49265">
    <property type="entry name" value="Fibronectin type III"/>
    <property type="match status" value="1"/>
</dbReference>
<dbReference type="PROSITE" id="PS50853">
    <property type="entry name" value="FN3"/>
    <property type="match status" value="2"/>
</dbReference>
<dbReference type="Gene3D" id="2.60.40.10">
    <property type="entry name" value="Immunoglobulins"/>
    <property type="match status" value="2"/>
</dbReference>
<feature type="domain" description="Fibronectin type-III" evidence="1">
    <location>
        <begin position="492"/>
        <end position="584"/>
    </location>
</feature>
<dbReference type="InterPro" id="IPR052090">
    <property type="entry name" value="Cytolytic_pore-forming_toxin"/>
</dbReference>
<dbReference type="SMART" id="SM00060">
    <property type="entry name" value="FN3"/>
    <property type="match status" value="2"/>
</dbReference>
<evidence type="ECO:0000259" key="1">
    <source>
        <dbReference type="PROSITE" id="PS50853"/>
    </source>
</evidence>
<sequence length="913" mass="103496">MDSVGVNVIETAALGRPFQLGMLYDCRKDLLIPGFSITASDSIQDKSKLMNVDGGLKLSLLGDLIQVSGAAKYLTDTKTSFLQQRLTLHYHSTSRFEELTVNQLPSENISDNDDNDIATHVVTAILYGADACFVFDREVSSDEDKTKVEGEVKLALEKLQGIIAVDANIDFSMNDNQKSAVNNFTCTFYGDFQLPSNPTSFEDAMKVFADLPKLMKENQTLLGEKQDLGVPLRVWLYPLDKLHSRASKLQKNISMDLIMKIESVIESLNTAEMKCSDLLKDSPALMFAVFHDKILQMKQNCCEYKLRLMKKLGSLLPNIRGNVIKETALNELLKEHDESPFRGSDLTEWLKERERESEIIKTVLRQLKAYGAQVEVNIDAILMDLDVGNLVSYTFTSLNCSDVLLLYQTSNLSLSTKGETDEKHPDFKQNSWLSTEIKKTMRRNLEIFKNLIKSSSCKQDMFIVSSKEMKNNPGSCILLYEHGCDEAVCFTPPSQPVCPVIEEVKGQNVVLKVPPSCPATVELRLLYKPKQDTVWTPKPVQKDQHTVTLTDLREETEYEIKCAALGKLNYTVDSDVIHLRVIEKKIIMAADSVIEHLSLTENKCCELLKDTRTTAFTAFTVFHKKIEDMKRFCQIYRQHFDKTIYSLIQSVQACDEETCALTSLLQAHDESPFNTQDLKEWITGKEKELSTVGEILQQLLDFGAEVNTSLDTVLSDIKVENVVCYTFSSLEQPDKLLSEQENYMKSRKMWKNPGSTLRTLTWFTGNIREKMRENLIMFKELMMSHDSQSTKFVVSSKDHKNHPGSCILLYKNGCDEAVCFTPPSQPVCPVIEEVKGQNVVLKVPPSYSATVELRLLYKLKQDTVWTSKPVQKDQHTVTLTDLREETEYEIKCAALGKLNYTRDSDMIRVITEV</sequence>
<dbReference type="InterPro" id="IPR048997">
    <property type="entry name" value="Stonustoxin-like_helical"/>
</dbReference>
<dbReference type="OrthoDB" id="8954335at2759"/>
<comment type="caution">
    <text evidence="2">The sequence shown here is derived from an EMBL/GenBank/DDBJ whole genome shotgun (WGS) entry which is preliminary data.</text>
</comment>
<dbReference type="PANTHER" id="PTHR31594">
    <property type="entry name" value="AIG1-TYPE G DOMAIN-CONTAINING PROTEIN"/>
    <property type="match status" value="1"/>
</dbReference>
<proteinExistence type="predicted"/>
<accession>A0A3N0Y918</accession>
<organism evidence="2 3">
    <name type="scientific">Anabarilius grahami</name>
    <name type="common">Kanglang fish</name>
    <name type="synonym">Barilius grahami</name>
    <dbReference type="NCBI Taxonomy" id="495550"/>
    <lineage>
        <taxon>Eukaryota</taxon>
        <taxon>Metazoa</taxon>
        <taxon>Chordata</taxon>
        <taxon>Craniata</taxon>
        <taxon>Vertebrata</taxon>
        <taxon>Euteleostomi</taxon>
        <taxon>Actinopterygii</taxon>
        <taxon>Neopterygii</taxon>
        <taxon>Teleostei</taxon>
        <taxon>Ostariophysi</taxon>
        <taxon>Cypriniformes</taxon>
        <taxon>Xenocyprididae</taxon>
        <taxon>Xenocypridinae</taxon>
        <taxon>Xenocypridinae incertae sedis</taxon>
        <taxon>Anabarilius</taxon>
    </lineage>
</organism>
<evidence type="ECO:0000313" key="3">
    <source>
        <dbReference type="Proteomes" id="UP000281406"/>
    </source>
</evidence>
<dbReference type="Pfam" id="PF18078">
    <property type="entry name" value="Thioredoxin_11"/>
    <property type="match status" value="2"/>
</dbReference>